<evidence type="ECO:0000256" key="3">
    <source>
        <dbReference type="ARBA" id="ARBA00022487"/>
    </source>
</evidence>
<evidence type="ECO:0000256" key="7">
    <source>
        <dbReference type="PIRSR" id="PIRSR022950-1"/>
    </source>
</evidence>
<dbReference type="Gene3D" id="3.40.50.1820">
    <property type="entry name" value="alpha/beta hydrolase"/>
    <property type="match status" value="1"/>
</dbReference>
<evidence type="ECO:0000256" key="2">
    <source>
        <dbReference type="ARBA" id="ARBA00020672"/>
    </source>
</evidence>
<dbReference type="GO" id="GO:0003677">
    <property type="term" value="F:DNA binding"/>
    <property type="evidence" value="ECO:0007669"/>
    <property type="project" value="InterPro"/>
</dbReference>
<proteinExistence type="inferred from homology"/>
<comment type="similarity">
    <text evidence="1 6">Belongs to the AB hydrolase superfamily.</text>
</comment>
<dbReference type="PANTHER" id="PTHR14189:SF0">
    <property type="entry name" value="PROTEIN PHOSPHATASE METHYLESTERASE 1"/>
    <property type="match status" value="1"/>
</dbReference>
<feature type="active site" evidence="7">
    <location>
        <position position="384"/>
    </location>
</feature>
<dbReference type="SUPFAM" id="SSF53474">
    <property type="entry name" value="alpha/beta-Hydrolases"/>
    <property type="match status" value="1"/>
</dbReference>
<evidence type="ECO:0000256" key="6">
    <source>
        <dbReference type="PIRNR" id="PIRNR022950"/>
    </source>
</evidence>
<comment type="function">
    <text evidence="6">Demethylates proteins that have been reversibly carboxymethylated.</text>
</comment>
<protein>
    <recommendedName>
        <fullName evidence="2 6">Protein phosphatase methylesterase 1</fullName>
        <shortName evidence="6">PME-1</shortName>
        <ecNumber evidence="6">3.1.1.-</ecNumber>
    </recommendedName>
</protein>
<evidence type="ECO:0000256" key="8">
    <source>
        <dbReference type="SAM" id="MobiDB-lite"/>
    </source>
</evidence>
<dbReference type="PANTHER" id="PTHR14189">
    <property type="entry name" value="PROTEIN PHOSPHATASE METHYLESTERASE-1 RELATED"/>
    <property type="match status" value="1"/>
</dbReference>
<dbReference type="InterPro" id="IPR013524">
    <property type="entry name" value="Runt_dom"/>
</dbReference>
<feature type="compositionally biased region" description="Low complexity" evidence="8">
    <location>
        <begin position="286"/>
        <end position="306"/>
    </location>
</feature>
<dbReference type="GO" id="GO:0051723">
    <property type="term" value="F:protein methylesterase activity"/>
    <property type="evidence" value="ECO:0007669"/>
    <property type="project" value="UniProtKB-EC"/>
</dbReference>
<gene>
    <name evidence="10" type="ORF">B0H15DRAFT_436911</name>
</gene>
<comment type="catalytic activity">
    <reaction evidence="5">
        <text>[phosphatase 2A protein]-C-terminal L-leucine methyl ester + H2O = [phosphatase 2A protein]-C-terminal L-leucine + methanol + H(+)</text>
        <dbReference type="Rhea" id="RHEA:48548"/>
        <dbReference type="Rhea" id="RHEA-COMP:12134"/>
        <dbReference type="Rhea" id="RHEA-COMP:12135"/>
        <dbReference type="ChEBI" id="CHEBI:15377"/>
        <dbReference type="ChEBI" id="CHEBI:15378"/>
        <dbReference type="ChEBI" id="CHEBI:17790"/>
        <dbReference type="ChEBI" id="CHEBI:90516"/>
        <dbReference type="ChEBI" id="CHEBI:90517"/>
        <dbReference type="EC" id="3.1.1.89"/>
    </reaction>
</comment>
<comment type="caution">
    <text evidence="10">The sequence shown here is derived from an EMBL/GenBank/DDBJ whole genome shotgun (WGS) entry which is preliminary data.</text>
</comment>
<sequence>MSDLFRSALSARIAKLPRDLPPTSEFSTMSPYDEAEDEDEGSDALGQLPGSGLGPPAVPRSKPRAARAPNPDFAPISGKDYFVDALQVAVPARGLDVRVYYTPPAPKEDSGTVLVCHHGAGYSGLSFAWFAREVAALSRGELGVLALDARRHGKTASTADKEDMDLSIGVLVEDFVATLRAVFPDPAAAPTLVLVGHSMGGSVVVRASGPLLDGAGAKGYRVAGVAVLDVVEGTAIDALPHMHSLLNARPDGFDSVEEAVEWHVKTKTIRNADSARVSVPATIVPTSAPASSTTSASPASSSTSASRCNASGVSGSVHAYTWRTPLRSTAAYWQGWFTNLSTLFLGARTARLLVLAGTDRLDRALTIGQMQGKFQMAVVPGAGHVVHEDDPTHVAELLVDFWRRNDRLRLPFKVRGVGEV</sequence>
<dbReference type="AlphaFoldDB" id="A0AAD6TYG0"/>
<dbReference type="InterPro" id="IPR029058">
    <property type="entry name" value="AB_hydrolase_fold"/>
</dbReference>
<dbReference type="Proteomes" id="UP001222325">
    <property type="component" value="Unassembled WGS sequence"/>
</dbReference>
<feature type="domain" description="Runt" evidence="9">
    <location>
        <begin position="373"/>
        <end position="420"/>
    </location>
</feature>
<accession>A0AAD6TYG0</accession>
<feature type="active site" evidence="7">
    <location>
        <position position="198"/>
    </location>
</feature>
<dbReference type="EMBL" id="JARJCN010000044">
    <property type="protein sequence ID" value="KAJ7082699.1"/>
    <property type="molecule type" value="Genomic_DNA"/>
</dbReference>
<evidence type="ECO:0000256" key="5">
    <source>
        <dbReference type="ARBA" id="ARBA00049203"/>
    </source>
</evidence>
<evidence type="ECO:0000313" key="11">
    <source>
        <dbReference type="Proteomes" id="UP001222325"/>
    </source>
</evidence>
<organism evidence="10 11">
    <name type="scientific">Mycena belliarum</name>
    <dbReference type="NCBI Taxonomy" id="1033014"/>
    <lineage>
        <taxon>Eukaryota</taxon>
        <taxon>Fungi</taxon>
        <taxon>Dikarya</taxon>
        <taxon>Basidiomycota</taxon>
        <taxon>Agaricomycotina</taxon>
        <taxon>Agaricomycetes</taxon>
        <taxon>Agaricomycetidae</taxon>
        <taxon>Agaricales</taxon>
        <taxon>Marasmiineae</taxon>
        <taxon>Mycenaceae</taxon>
        <taxon>Mycena</taxon>
    </lineage>
</organism>
<dbReference type="InterPro" id="IPR016812">
    <property type="entry name" value="PPase_methylesterase_euk"/>
</dbReference>
<evidence type="ECO:0000313" key="10">
    <source>
        <dbReference type="EMBL" id="KAJ7082699.1"/>
    </source>
</evidence>
<feature type="active site" evidence="7">
    <location>
        <position position="229"/>
    </location>
</feature>
<dbReference type="PROSITE" id="PS51062">
    <property type="entry name" value="RUNT"/>
    <property type="match status" value="1"/>
</dbReference>
<feature type="region of interest" description="Disordered" evidence="8">
    <location>
        <begin position="16"/>
        <end position="72"/>
    </location>
</feature>
<feature type="region of interest" description="Disordered" evidence="8">
    <location>
        <begin position="286"/>
        <end position="309"/>
    </location>
</feature>
<keyword evidence="11" id="KW-1185">Reference proteome</keyword>
<feature type="compositionally biased region" description="Acidic residues" evidence="8">
    <location>
        <begin position="33"/>
        <end position="42"/>
    </location>
</feature>
<dbReference type="Pfam" id="PF12697">
    <property type="entry name" value="Abhydrolase_6"/>
    <property type="match status" value="1"/>
</dbReference>
<keyword evidence="3 6" id="KW-0719">Serine esterase</keyword>
<dbReference type="InterPro" id="IPR000073">
    <property type="entry name" value="AB_hydrolase_1"/>
</dbReference>
<evidence type="ECO:0000259" key="9">
    <source>
        <dbReference type="PROSITE" id="PS51062"/>
    </source>
</evidence>
<reference evidence="10" key="1">
    <citation type="submission" date="2023-03" db="EMBL/GenBank/DDBJ databases">
        <title>Massive genome expansion in bonnet fungi (Mycena s.s.) driven by repeated elements and novel gene families across ecological guilds.</title>
        <authorList>
            <consortium name="Lawrence Berkeley National Laboratory"/>
            <person name="Harder C.B."/>
            <person name="Miyauchi S."/>
            <person name="Viragh M."/>
            <person name="Kuo A."/>
            <person name="Thoen E."/>
            <person name="Andreopoulos B."/>
            <person name="Lu D."/>
            <person name="Skrede I."/>
            <person name="Drula E."/>
            <person name="Henrissat B."/>
            <person name="Morin E."/>
            <person name="Kohler A."/>
            <person name="Barry K."/>
            <person name="LaButti K."/>
            <person name="Morin E."/>
            <person name="Salamov A."/>
            <person name="Lipzen A."/>
            <person name="Mereny Z."/>
            <person name="Hegedus B."/>
            <person name="Baldrian P."/>
            <person name="Stursova M."/>
            <person name="Weitz H."/>
            <person name="Taylor A."/>
            <person name="Grigoriev I.V."/>
            <person name="Nagy L.G."/>
            <person name="Martin F."/>
            <person name="Kauserud H."/>
        </authorList>
    </citation>
    <scope>NUCLEOTIDE SEQUENCE</scope>
    <source>
        <strain evidence="10">CBHHK173m</strain>
    </source>
</reference>
<evidence type="ECO:0000256" key="4">
    <source>
        <dbReference type="ARBA" id="ARBA00022801"/>
    </source>
</evidence>
<keyword evidence="4 6" id="KW-0378">Hydrolase</keyword>
<name>A0AAD6TYG0_9AGAR</name>
<dbReference type="EC" id="3.1.1.-" evidence="6"/>
<dbReference type="GO" id="GO:0003700">
    <property type="term" value="F:DNA-binding transcription factor activity"/>
    <property type="evidence" value="ECO:0007669"/>
    <property type="project" value="InterPro"/>
</dbReference>
<dbReference type="PIRSF" id="PIRSF022950">
    <property type="entry name" value="PPase_methylesterase_euk"/>
    <property type="match status" value="1"/>
</dbReference>
<evidence type="ECO:0000256" key="1">
    <source>
        <dbReference type="ARBA" id="ARBA00008645"/>
    </source>
</evidence>